<evidence type="ECO:0000313" key="3">
    <source>
        <dbReference type="EMBL" id="VVC35903.1"/>
    </source>
</evidence>
<protein>
    <submittedName>
        <fullName evidence="3">Uncharacterized protein</fullName>
    </submittedName>
</protein>
<keyword evidence="4" id="KW-1185">Reference proteome</keyword>
<name>A0A5E4MUG1_9HEMI</name>
<gene>
    <name evidence="3" type="ORF">CINCED_3A006058</name>
</gene>
<dbReference type="EMBL" id="CABPRJ010001429">
    <property type="protein sequence ID" value="VVC35903.1"/>
    <property type="molecule type" value="Genomic_DNA"/>
</dbReference>
<reference evidence="3 4" key="1">
    <citation type="submission" date="2019-08" db="EMBL/GenBank/DDBJ databases">
        <authorList>
            <person name="Alioto T."/>
            <person name="Alioto T."/>
            <person name="Gomez Garrido J."/>
        </authorList>
    </citation>
    <scope>NUCLEOTIDE SEQUENCE [LARGE SCALE GENOMIC DNA]</scope>
</reference>
<evidence type="ECO:0000313" key="4">
    <source>
        <dbReference type="Proteomes" id="UP000325440"/>
    </source>
</evidence>
<feature type="compositionally biased region" description="Polar residues" evidence="1">
    <location>
        <begin position="108"/>
        <end position="129"/>
    </location>
</feature>
<feature type="chain" id="PRO_5023059615" evidence="2">
    <location>
        <begin position="23"/>
        <end position="274"/>
    </location>
</feature>
<dbReference type="Proteomes" id="UP000325440">
    <property type="component" value="Unassembled WGS sequence"/>
</dbReference>
<evidence type="ECO:0000256" key="1">
    <source>
        <dbReference type="SAM" id="MobiDB-lite"/>
    </source>
</evidence>
<accession>A0A5E4MUG1</accession>
<evidence type="ECO:0000256" key="2">
    <source>
        <dbReference type="SAM" id="SignalP"/>
    </source>
</evidence>
<feature type="signal peptide" evidence="2">
    <location>
        <begin position="1"/>
        <end position="22"/>
    </location>
</feature>
<proteinExistence type="predicted"/>
<sequence>METLAWHFLISSLFSLLAKHSCQVLHDHHNTEPLNPIILLPASSGISYEALHYPMPVEQYQLLPLVINTGKIPLINHPVQAPIQYFIPNRENRQISNYDSTTRHEYRSTTQNSPKTPYSNAQNTNQPKYKYNLPTTIYSEKHVEGQPELRYSYGYKIIDGDIGDSNGQRELGENGNIISESYNSLEESADRSKNVFQSTDNPKSNFRAVVRNQKLDNADRDDKLDLLKALKPIIVRPDVTTIQTELKKHYKNTTSLGTPNNVANHNRNLTTFQP</sequence>
<keyword evidence="2" id="KW-0732">Signal</keyword>
<dbReference type="AlphaFoldDB" id="A0A5E4MUG1"/>
<feature type="region of interest" description="Disordered" evidence="1">
    <location>
        <begin position="96"/>
        <end position="129"/>
    </location>
</feature>
<organism evidence="3 4">
    <name type="scientific">Cinara cedri</name>
    <dbReference type="NCBI Taxonomy" id="506608"/>
    <lineage>
        <taxon>Eukaryota</taxon>
        <taxon>Metazoa</taxon>
        <taxon>Ecdysozoa</taxon>
        <taxon>Arthropoda</taxon>
        <taxon>Hexapoda</taxon>
        <taxon>Insecta</taxon>
        <taxon>Pterygota</taxon>
        <taxon>Neoptera</taxon>
        <taxon>Paraneoptera</taxon>
        <taxon>Hemiptera</taxon>
        <taxon>Sternorrhyncha</taxon>
        <taxon>Aphidomorpha</taxon>
        <taxon>Aphidoidea</taxon>
        <taxon>Aphididae</taxon>
        <taxon>Lachninae</taxon>
        <taxon>Cinara</taxon>
    </lineage>
</organism>
<dbReference type="OrthoDB" id="6584751at2759"/>